<keyword evidence="3" id="KW-0804">Transcription</keyword>
<feature type="domain" description="GntR C-terminal" evidence="4">
    <location>
        <begin position="2"/>
        <end position="60"/>
    </location>
</feature>
<dbReference type="InterPro" id="IPR008920">
    <property type="entry name" value="TF_FadR/GntR_C"/>
</dbReference>
<evidence type="ECO:0000256" key="3">
    <source>
        <dbReference type="ARBA" id="ARBA00023163"/>
    </source>
</evidence>
<gene>
    <name evidence="5" type="ORF">GCM10025872_18390</name>
</gene>
<dbReference type="Pfam" id="PF07729">
    <property type="entry name" value="FCD"/>
    <property type="match status" value="1"/>
</dbReference>
<dbReference type="Gene3D" id="1.20.120.530">
    <property type="entry name" value="GntR ligand-binding domain-like"/>
    <property type="match status" value="1"/>
</dbReference>
<keyword evidence="2" id="KW-0238">DNA-binding</keyword>
<dbReference type="InterPro" id="IPR011711">
    <property type="entry name" value="GntR_C"/>
</dbReference>
<name>A0ABN6YL73_9MICO</name>
<evidence type="ECO:0000256" key="1">
    <source>
        <dbReference type="ARBA" id="ARBA00023015"/>
    </source>
</evidence>
<reference evidence="6" key="1">
    <citation type="journal article" date="2019" name="Int. J. Syst. Evol. Microbiol.">
        <title>The Global Catalogue of Microorganisms (GCM) 10K type strain sequencing project: providing services to taxonomists for standard genome sequencing and annotation.</title>
        <authorList>
            <consortium name="The Broad Institute Genomics Platform"/>
            <consortium name="The Broad Institute Genome Sequencing Center for Infectious Disease"/>
            <person name="Wu L."/>
            <person name="Ma J."/>
        </authorList>
    </citation>
    <scope>NUCLEOTIDE SEQUENCE [LARGE SCALE GENOMIC DNA]</scope>
    <source>
        <strain evidence="6">NBRC 110608</strain>
    </source>
</reference>
<evidence type="ECO:0000313" key="6">
    <source>
        <dbReference type="Proteomes" id="UP001321421"/>
    </source>
</evidence>
<proteinExistence type="predicted"/>
<evidence type="ECO:0000313" key="5">
    <source>
        <dbReference type="EMBL" id="BDZ58182.1"/>
    </source>
</evidence>
<accession>A0ABN6YL73</accession>
<dbReference type="Proteomes" id="UP001321421">
    <property type="component" value="Chromosome"/>
</dbReference>
<organism evidence="5 6">
    <name type="scientific">Barrientosiimonas endolithica</name>
    <dbReference type="NCBI Taxonomy" id="1535208"/>
    <lineage>
        <taxon>Bacteria</taxon>
        <taxon>Bacillati</taxon>
        <taxon>Actinomycetota</taxon>
        <taxon>Actinomycetes</taxon>
        <taxon>Micrococcales</taxon>
        <taxon>Dermacoccaceae</taxon>
        <taxon>Barrientosiimonas</taxon>
    </lineage>
</organism>
<keyword evidence="6" id="KW-1185">Reference proteome</keyword>
<evidence type="ECO:0000259" key="4">
    <source>
        <dbReference type="Pfam" id="PF07729"/>
    </source>
</evidence>
<evidence type="ECO:0000256" key="2">
    <source>
        <dbReference type="ARBA" id="ARBA00023125"/>
    </source>
</evidence>
<protein>
    <recommendedName>
        <fullName evidence="4">GntR C-terminal domain-containing protein</fullName>
    </recommendedName>
</protein>
<keyword evidence="1" id="KW-0805">Transcription regulation</keyword>
<sequence>MPRLLHMVDIAWNLTEPVQTMMRVTEAERAALERDHVQLLDAFLARDVERLQRLATEHHERLTRAIARIPSDDTE</sequence>
<dbReference type="SUPFAM" id="SSF48008">
    <property type="entry name" value="GntR ligand-binding domain-like"/>
    <property type="match status" value="1"/>
</dbReference>
<dbReference type="EMBL" id="AP027735">
    <property type="protein sequence ID" value="BDZ58182.1"/>
    <property type="molecule type" value="Genomic_DNA"/>
</dbReference>